<protein>
    <submittedName>
        <fullName evidence="1">Uncharacterized protein</fullName>
    </submittedName>
</protein>
<evidence type="ECO:0000313" key="2">
    <source>
        <dbReference type="EMBL" id="SMH64174.1"/>
    </source>
</evidence>
<organism evidence="1">
    <name type="scientific">Acidithiobacillus ferrivorans</name>
    <dbReference type="NCBI Taxonomy" id="160808"/>
    <lineage>
        <taxon>Bacteria</taxon>
        <taxon>Pseudomonadati</taxon>
        <taxon>Pseudomonadota</taxon>
        <taxon>Acidithiobacillia</taxon>
        <taxon>Acidithiobacillales</taxon>
        <taxon>Acidithiobacillaceae</taxon>
        <taxon>Acidithiobacillus</taxon>
    </lineage>
</organism>
<sequence length="102" mass="11702">MNVSRMTTPIYSELLPKKTPVMNRGMTITGKLVMDDDRLFTATDLICIYRAHPQVSKRVARRVSAVIVDRPEFLTLRDLIAILHKELMAFKSGTTTDHEQER</sequence>
<accession>A0A060UTT6</accession>
<evidence type="ECO:0000313" key="1">
    <source>
        <dbReference type="EMBL" id="CDQ10213.1"/>
    </source>
</evidence>
<dbReference type="EMBL" id="CCCS020000034">
    <property type="protein sequence ID" value="CDQ10213.1"/>
    <property type="molecule type" value="Genomic_DNA"/>
</dbReference>
<proteinExistence type="predicted"/>
<keyword evidence="3" id="KW-1185">Reference proteome</keyword>
<dbReference type="Proteomes" id="UP000193925">
    <property type="component" value="Chromosome AFERRI"/>
</dbReference>
<dbReference type="AlphaFoldDB" id="A0A060UTT6"/>
<gene>
    <name evidence="2" type="ORF">AFERRI_10207</name>
    <name evidence="1" type="ORF">AFERRI_40165</name>
</gene>
<reference evidence="1" key="1">
    <citation type="submission" date="2014-03" db="EMBL/GenBank/DDBJ databases">
        <authorList>
            <person name="Genoscope - CEA"/>
        </authorList>
    </citation>
    <scope>NUCLEOTIDE SEQUENCE [LARGE SCALE GENOMIC DNA]</scope>
    <source>
        <strain evidence="1">CF27</strain>
    </source>
</reference>
<reference evidence="1" key="2">
    <citation type="submission" date="2014-07" db="EMBL/GenBank/DDBJ databases">
        <title>Initial genome analysis of the psychrotolerant acidophile Acidithiobacillus ferrivorans CF27: insights into iron and sulfur oxidation pathways and into biofilm formation.</title>
        <authorList>
            <person name="Talla E."/>
            <person name="Hedrich S."/>
            <person name="Mangenot S."/>
            <person name="Ji B."/>
            <person name="Johnson D.B."/>
            <person name="Barbe V."/>
            <person name="Bonnefoy V."/>
        </authorList>
    </citation>
    <scope>NUCLEOTIDE SEQUENCE [LARGE SCALE GENOMIC DNA]</scope>
    <source>
        <strain evidence="1">CF27</strain>
    </source>
</reference>
<dbReference type="EMBL" id="LT841305">
    <property type="protein sequence ID" value="SMH64174.1"/>
    <property type="molecule type" value="Genomic_DNA"/>
</dbReference>
<reference evidence="2 3" key="3">
    <citation type="submission" date="2017-03" db="EMBL/GenBank/DDBJ databases">
        <authorList>
            <person name="Regsiter A."/>
            <person name="William W."/>
        </authorList>
    </citation>
    <scope>NUCLEOTIDE SEQUENCE [LARGE SCALE GENOMIC DNA]</scope>
    <source>
        <strain evidence="2">PRJEB5721</strain>
    </source>
</reference>
<name>A0A060UTT6_9PROT</name>
<evidence type="ECO:0000313" key="3">
    <source>
        <dbReference type="Proteomes" id="UP000193925"/>
    </source>
</evidence>